<dbReference type="EMBL" id="VYXP01000001">
    <property type="protein sequence ID" value="KAA9134196.1"/>
    <property type="molecule type" value="Genomic_DNA"/>
</dbReference>
<evidence type="ECO:0000313" key="2">
    <source>
        <dbReference type="Proteomes" id="UP000325372"/>
    </source>
</evidence>
<gene>
    <name evidence="1" type="ORF">F3N42_01235</name>
</gene>
<dbReference type="InterPro" id="IPR010775">
    <property type="entry name" value="DUF1365"/>
</dbReference>
<accession>A0A5N0TJU8</accession>
<keyword evidence="2" id="KW-1185">Reference proteome</keyword>
<dbReference type="Pfam" id="PF07103">
    <property type="entry name" value="DUF1365"/>
    <property type="match status" value="1"/>
</dbReference>
<reference evidence="1 2" key="1">
    <citation type="submission" date="2019-09" db="EMBL/GenBank/DDBJ databases">
        <title>Wenzhouxiangella sp. Genome sequencing and assembly.</title>
        <authorList>
            <person name="Zhang R."/>
        </authorList>
    </citation>
    <scope>NUCLEOTIDE SEQUENCE [LARGE SCALE GENOMIC DNA]</scope>
    <source>
        <strain evidence="1 2">W260</strain>
    </source>
</reference>
<comment type="caution">
    <text evidence="1">The sequence shown here is derived from an EMBL/GenBank/DDBJ whole genome shotgun (WGS) entry which is preliminary data.</text>
</comment>
<evidence type="ECO:0000313" key="1">
    <source>
        <dbReference type="EMBL" id="KAA9134196.1"/>
    </source>
</evidence>
<dbReference type="RefSeq" id="WP_150862559.1">
    <property type="nucleotide sequence ID" value="NZ_VYXP01000001.1"/>
</dbReference>
<proteinExistence type="predicted"/>
<protein>
    <submittedName>
        <fullName evidence="1">DUF1365 domain-containing protein</fullName>
    </submittedName>
</protein>
<dbReference type="PANTHER" id="PTHR33973:SF4">
    <property type="entry name" value="OS07G0153300 PROTEIN"/>
    <property type="match status" value="1"/>
</dbReference>
<dbReference type="Proteomes" id="UP000325372">
    <property type="component" value="Unassembled WGS sequence"/>
</dbReference>
<sequence length="255" mass="29634">MLSAIYSGRVEHCRYTPVEHAFTYRLFMLYLDLDELDRVFAGRWLWSTRRSALARFRRADHLGDPERPLADCVRDRVAADTGFRPEGPIRLLTHLRYFGYGFNPVSLYYCFGANECLEAVVAEVNNTPWGERCVYALRCNGSGRPGTVAHFHPQKRMHVSPFMPMSLRYDWHLLVPGERLGVHMGLRDGHERLFDARLDLERQPINGRTLAGALTRFPLMTTQVITGIYWQALKLWLKGVRVYDHPDKRRNLERA</sequence>
<dbReference type="PANTHER" id="PTHR33973">
    <property type="entry name" value="OS07G0153300 PROTEIN"/>
    <property type="match status" value="1"/>
</dbReference>
<name>A0A5N0TJU8_9GAMM</name>
<organism evidence="1 2">
    <name type="scientific">Marinihelvus fidelis</name>
    <dbReference type="NCBI Taxonomy" id="2613842"/>
    <lineage>
        <taxon>Bacteria</taxon>
        <taxon>Pseudomonadati</taxon>
        <taxon>Pseudomonadota</taxon>
        <taxon>Gammaproteobacteria</taxon>
        <taxon>Chromatiales</taxon>
        <taxon>Wenzhouxiangellaceae</taxon>
        <taxon>Marinihelvus</taxon>
    </lineage>
</organism>
<dbReference type="AlphaFoldDB" id="A0A5N0TJU8"/>